<evidence type="ECO:0000256" key="1">
    <source>
        <dbReference type="SAM" id="Phobius"/>
    </source>
</evidence>
<name>A0A835T358_9CHLO</name>
<keyword evidence="1" id="KW-0812">Transmembrane</keyword>
<keyword evidence="1" id="KW-0472">Membrane</keyword>
<protein>
    <submittedName>
        <fullName evidence="2">Uncharacterized protein</fullName>
    </submittedName>
</protein>
<evidence type="ECO:0000313" key="2">
    <source>
        <dbReference type="EMBL" id="KAG2431610.1"/>
    </source>
</evidence>
<dbReference type="EMBL" id="JAEHOD010000072">
    <property type="protein sequence ID" value="KAG2431610.1"/>
    <property type="molecule type" value="Genomic_DNA"/>
</dbReference>
<keyword evidence="3" id="KW-1185">Reference proteome</keyword>
<dbReference type="AlphaFoldDB" id="A0A835T358"/>
<sequence>MPLPFKLPLDAYILMLPITYASAAFVAMCYRVPAADPETSSIAYYDDEKKSAAVAQRYDNTFKQFFDARIRNHKVGVFQNWMPNSPQ</sequence>
<comment type="caution">
    <text evidence="2">The sequence shown here is derived from an EMBL/GenBank/DDBJ whole genome shotgun (WGS) entry which is preliminary data.</text>
</comment>
<organism evidence="2 3">
    <name type="scientific">Chlamydomonas schloesseri</name>
    <dbReference type="NCBI Taxonomy" id="2026947"/>
    <lineage>
        <taxon>Eukaryota</taxon>
        <taxon>Viridiplantae</taxon>
        <taxon>Chlorophyta</taxon>
        <taxon>core chlorophytes</taxon>
        <taxon>Chlorophyceae</taxon>
        <taxon>CS clade</taxon>
        <taxon>Chlamydomonadales</taxon>
        <taxon>Chlamydomonadaceae</taxon>
        <taxon>Chlamydomonas</taxon>
    </lineage>
</organism>
<dbReference type="OrthoDB" id="522007at2759"/>
<dbReference type="Proteomes" id="UP000613740">
    <property type="component" value="Unassembled WGS sequence"/>
</dbReference>
<reference evidence="2" key="1">
    <citation type="journal article" date="2020" name="bioRxiv">
        <title>Comparative genomics of Chlamydomonas.</title>
        <authorList>
            <person name="Craig R.J."/>
            <person name="Hasan A.R."/>
            <person name="Ness R.W."/>
            <person name="Keightley P.D."/>
        </authorList>
    </citation>
    <scope>NUCLEOTIDE SEQUENCE</scope>
    <source>
        <strain evidence="2">CCAP 11/173</strain>
    </source>
</reference>
<gene>
    <name evidence="2" type="ORF">HYH02_013303</name>
</gene>
<keyword evidence="1" id="KW-1133">Transmembrane helix</keyword>
<accession>A0A835T358</accession>
<evidence type="ECO:0000313" key="3">
    <source>
        <dbReference type="Proteomes" id="UP000613740"/>
    </source>
</evidence>
<feature type="transmembrane region" description="Helical" evidence="1">
    <location>
        <begin position="12"/>
        <end position="30"/>
    </location>
</feature>
<proteinExistence type="predicted"/>